<dbReference type="CDD" id="cd17534">
    <property type="entry name" value="REC_DC-like"/>
    <property type="match status" value="1"/>
</dbReference>
<proteinExistence type="predicted"/>
<dbReference type="Pfam" id="PF00989">
    <property type="entry name" value="PAS"/>
    <property type="match status" value="1"/>
</dbReference>
<comment type="caution">
    <text evidence="4">The sequence shown here is derived from an EMBL/GenBank/DDBJ whole genome shotgun (WGS) entry which is preliminary data.</text>
</comment>
<dbReference type="RefSeq" id="WP_111446698.1">
    <property type="nucleotide sequence ID" value="NZ_QKZK01000031.1"/>
</dbReference>
<dbReference type="PROSITE" id="PS50110">
    <property type="entry name" value="RESPONSE_REGULATORY"/>
    <property type="match status" value="1"/>
</dbReference>
<accession>A0A2W7N6D2</accession>
<gene>
    <name evidence="4" type="ORF">LX69_02883</name>
</gene>
<sequence>MRRVLIVEDDRFISSIFKLFLSELGHEIVGRCENGEKALELCHELKPDVVLMDVHLQGDIDGIRTADRLRSELDIPVIYISGDTSTEVIERAIVSNSYGYLVKPINKKELGISIDLAYYKHKVDKEQRGREKSYREFISELPIPIVIVHQGKIKYLNLLALEKIMRTTYIEDVMGIPFSTFVAPESREAIHQILEIEKDATRKCTNELVVLRDLHGQSLYAEVSAAAVYFNNKQAVQLMIRDVSGQVFLRQQSDFLQSLLLNSDKPLVMLDKNFHLLAKNNAAEALIPSLTAVQTGQVPEELKQVISAACLAGFENYDLRIGLQTKAGHDVKLRCVGLCDGHGTVCRWGITQAD</sequence>
<evidence type="ECO:0000256" key="1">
    <source>
        <dbReference type="ARBA" id="ARBA00023125"/>
    </source>
</evidence>
<dbReference type="Proteomes" id="UP000249239">
    <property type="component" value="Unassembled WGS sequence"/>
</dbReference>
<feature type="modified residue" description="4-aspartylphosphate" evidence="2">
    <location>
        <position position="53"/>
    </location>
</feature>
<dbReference type="Gene3D" id="3.40.50.2300">
    <property type="match status" value="1"/>
</dbReference>
<dbReference type="GO" id="GO:0000156">
    <property type="term" value="F:phosphorelay response regulator activity"/>
    <property type="evidence" value="ECO:0007669"/>
    <property type="project" value="TreeGrafter"/>
</dbReference>
<dbReference type="OrthoDB" id="1646880at2"/>
<keyword evidence="2" id="KW-0597">Phosphoprotein</keyword>
<evidence type="ECO:0000313" key="4">
    <source>
        <dbReference type="EMBL" id="PZX12414.1"/>
    </source>
</evidence>
<reference evidence="4 5" key="1">
    <citation type="submission" date="2018-06" db="EMBL/GenBank/DDBJ databases">
        <title>Genomic Encyclopedia of Archaeal and Bacterial Type Strains, Phase II (KMG-II): from individual species to whole genera.</title>
        <authorList>
            <person name="Goeker M."/>
        </authorList>
    </citation>
    <scope>NUCLEOTIDE SEQUENCE [LARGE SCALE GENOMIC DNA]</scope>
    <source>
        <strain evidence="4 5">DSM 6779</strain>
    </source>
</reference>
<dbReference type="SMART" id="SM00448">
    <property type="entry name" value="REC"/>
    <property type="match status" value="1"/>
</dbReference>
<dbReference type="InterPro" id="IPR035965">
    <property type="entry name" value="PAS-like_dom_sf"/>
</dbReference>
<dbReference type="GO" id="GO:0005829">
    <property type="term" value="C:cytosol"/>
    <property type="evidence" value="ECO:0007669"/>
    <property type="project" value="TreeGrafter"/>
</dbReference>
<dbReference type="PANTHER" id="PTHR48111:SF69">
    <property type="entry name" value="RESPONSE REGULATOR RECEIVER"/>
    <property type="match status" value="1"/>
</dbReference>
<keyword evidence="1" id="KW-0238">DNA-binding</keyword>
<dbReference type="InterPro" id="IPR000014">
    <property type="entry name" value="PAS"/>
</dbReference>
<dbReference type="NCBIfam" id="TIGR00229">
    <property type="entry name" value="sensory_box"/>
    <property type="match status" value="1"/>
</dbReference>
<dbReference type="GO" id="GO:0032993">
    <property type="term" value="C:protein-DNA complex"/>
    <property type="evidence" value="ECO:0007669"/>
    <property type="project" value="TreeGrafter"/>
</dbReference>
<dbReference type="InterPro" id="IPR039420">
    <property type="entry name" value="WalR-like"/>
</dbReference>
<evidence type="ECO:0000259" key="3">
    <source>
        <dbReference type="PROSITE" id="PS50110"/>
    </source>
</evidence>
<evidence type="ECO:0000256" key="2">
    <source>
        <dbReference type="PROSITE-ProRule" id="PRU00169"/>
    </source>
</evidence>
<dbReference type="EMBL" id="QKZK01000031">
    <property type="protein sequence ID" value="PZX12414.1"/>
    <property type="molecule type" value="Genomic_DNA"/>
</dbReference>
<name>A0A2W7N6D2_9BACT</name>
<keyword evidence="5" id="KW-1185">Reference proteome</keyword>
<dbReference type="SUPFAM" id="SSF55785">
    <property type="entry name" value="PYP-like sensor domain (PAS domain)"/>
    <property type="match status" value="1"/>
</dbReference>
<dbReference type="PANTHER" id="PTHR48111">
    <property type="entry name" value="REGULATOR OF RPOS"/>
    <property type="match status" value="1"/>
</dbReference>
<dbReference type="InterPro" id="IPR001789">
    <property type="entry name" value="Sig_transdc_resp-reg_receiver"/>
</dbReference>
<organism evidence="4 5">
    <name type="scientific">Breznakibacter xylanolyticus</name>
    <dbReference type="NCBI Taxonomy" id="990"/>
    <lineage>
        <taxon>Bacteria</taxon>
        <taxon>Pseudomonadati</taxon>
        <taxon>Bacteroidota</taxon>
        <taxon>Bacteroidia</taxon>
        <taxon>Marinilabiliales</taxon>
        <taxon>Marinilabiliaceae</taxon>
        <taxon>Breznakibacter</taxon>
    </lineage>
</organism>
<feature type="domain" description="Response regulatory" evidence="3">
    <location>
        <begin position="3"/>
        <end position="118"/>
    </location>
</feature>
<protein>
    <submittedName>
        <fullName evidence="4">PAS domain S-box-containing protein</fullName>
    </submittedName>
</protein>
<dbReference type="AlphaFoldDB" id="A0A2W7N6D2"/>
<dbReference type="GO" id="GO:0000976">
    <property type="term" value="F:transcription cis-regulatory region binding"/>
    <property type="evidence" value="ECO:0007669"/>
    <property type="project" value="TreeGrafter"/>
</dbReference>
<dbReference type="Gene3D" id="3.30.450.20">
    <property type="entry name" value="PAS domain"/>
    <property type="match status" value="1"/>
</dbReference>
<evidence type="ECO:0000313" key="5">
    <source>
        <dbReference type="Proteomes" id="UP000249239"/>
    </source>
</evidence>
<dbReference type="SUPFAM" id="SSF52172">
    <property type="entry name" value="CheY-like"/>
    <property type="match status" value="1"/>
</dbReference>
<dbReference type="GO" id="GO:0006355">
    <property type="term" value="P:regulation of DNA-templated transcription"/>
    <property type="evidence" value="ECO:0007669"/>
    <property type="project" value="InterPro"/>
</dbReference>
<dbReference type="InterPro" id="IPR011006">
    <property type="entry name" value="CheY-like_superfamily"/>
</dbReference>
<dbReference type="InterPro" id="IPR013767">
    <property type="entry name" value="PAS_fold"/>
</dbReference>
<dbReference type="Pfam" id="PF00072">
    <property type="entry name" value="Response_reg"/>
    <property type="match status" value="1"/>
</dbReference>